<dbReference type="HAMAP" id="MF_01965">
    <property type="entry name" value="NADHX_dehydratase"/>
    <property type="match status" value="1"/>
</dbReference>
<dbReference type="EMBL" id="MGAQ01000015">
    <property type="protein sequence ID" value="OGK50553.1"/>
    <property type="molecule type" value="Genomic_DNA"/>
</dbReference>
<evidence type="ECO:0000256" key="6">
    <source>
        <dbReference type="HAMAP-Rule" id="MF_01965"/>
    </source>
</evidence>
<comment type="similarity">
    <text evidence="6">Belongs to the NnrD/CARKD family.</text>
</comment>
<feature type="binding site" evidence="6">
    <location>
        <position position="175"/>
    </location>
    <ligand>
        <name>(6S)-NADPHX</name>
        <dbReference type="ChEBI" id="CHEBI:64076"/>
    </ligand>
</feature>
<reference evidence="8 9" key="1">
    <citation type="journal article" date="2016" name="Nat. Commun.">
        <title>Thousands of microbial genomes shed light on interconnected biogeochemical processes in an aquifer system.</title>
        <authorList>
            <person name="Anantharaman K."/>
            <person name="Brown C.T."/>
            <person name="Hug L.A."/>
            <person name="Sharon I."/>
            <person name="Castelle C.J."/>
            <person name="Probst A.J."/>
            <person name="Thomas B.C."/>
            <person name="Singh A."/>
            <person name="Wilkins M.J."/>
            <person name="Karaoz U."/>
            <person name="Brodie E.L."/>
            <person name="Williams K.H."/>
            <person name="Hubbard S.S."/>
            <person name="Banfield J.F."/>
        </authorList>
    </citation>
    <scope>NUCLEOTIDE SEQUENCE [LARGE SCALE GENOMIC DNA]</scope>
</reference>
<keyword evidence="3 6" id="KW-0521">NADP</keyword>
<dbReference type="Pfam" id="PF01256">
    <property type="entry name" value="Carb_kinase"/>
    <property type="match status" value="1"/>
</dbReference>
<evidence type="ECO:0000256" key="4">
    <source>
        <dbReference type="ARBA" id="ARBA00023027"/>
    </source>
</evidence>
<name>A0A1F7J4L5_9BACT</name>
<dbReference type="Proteomes" id="UP000178558">
    <property type="component" value="Unassembled WGS sequence"/>
</dbReference>
<comment type="function">
    <text evidence="6">Catalyzes the dehydration of the S-form of NAD(P)HX at the expense of ADP, which is converted to AMP. Together with NAD(P)HX epimerase, which catalyzes the epimerization of the S- and R-forms, the enzyme allows the repair of both epimers of NAD(P)HX, a damaged form of NAD(P)H that is a result of enzymatic or heat-dependent hydration.</text>
</comment>
<evidence type="ECO:0000313" key="9">
    <source>
        <dbReference type="Proteomes" id="UP000178558"/>
    </source>
</evidence>
<dbReference type="GO" id="GO:0110051">
    <property type="term" value="P:metabolite repair"/>
    <property type="evidence" value="ECO:0007669"/>
    <property type="project" value="TreeGrafter"/>
</dbReference>
<dbReference type="GO" id="GO:0005524">
    <property type="term" value="F:ATP binding"/>
    <property type="evidence" value="ECO:0007669"/>
    <property type="project" value="UniProtKB-KW"/>
</dbReference>
<accession>A0A1F7J4L5</accession>
<dbReference type="InterPro" id="IPR029056">
    <property type="entry name" value="Ribokinase-like"/>
</dbReference>
<sequence>MLIQSSNKKSIKPLLKDFYIPPKISHKGQNGKLLVIGGSSLFHAASIWAAETASHFVDMVHYSSIKENNKLVMTIKKKFRNGIVVPQKDIPYYAEEDDAILVGPGLVRGKHSSKKIDDFKKILSLVNEADFTYHLTRYLLHEFPQKKIVLDAGSLQMMDRKWLKRKKGLTLLTPHQGEFKKLFGLDLSSLSQEERKQIVTKTAQKFSCTILFKSIVDIVSDGTETYEIKGGNAGLTKGGSGDVLAATAASFFTKNDSIKSGVLASYLIKSAADRLSLRSGYWYNSSNIIETIPEILNEIYGSA</sequence>
<evidence type="ECO:0000256" key="5">
    <source>
        <dbReference type="ARBA" id="ARBA00023239"/>
    </source>
</evidence>
<gene>
    <name evidence="6" type="primary">nnrD</name>
    <name evidence="8" type="ORF">A3B50_02105</name>
</gene>
<comment type="subunit">
    <text evidence="6">Homotetramer.</text>
</comment>
<evidence type="ECO:0000313" key="8">
    <source>
        <dbReference type="EMBL" id="OGK50553.1"/>
    </source>
</evidence>
<keyword evidence="2 6" id="KW-0067">ATP-binding</keyword>
<feature type="binding site" evidence="6">
    <location>
        <position position="45"/>
    </location>
    <ligand>
        <name>(6S)-NADPHX</name>
        <dbReference type="ChEBI" id="CHEBI:64076"/>
    </ligand>
</feature>
<feature type="binding site" evidence="6">
    <location>
        <position position="242"/>
    </location>
    <ligand>
        <name>(6S)-NADPHX</name>
        <dbReference type="ChEBI" id="CHEBI:64076"/>
    </ligand>
</feature>
<dbReference type="NCBIfam" id="TIGR00196">
    <property type="entry name" value="yjeF_cterm"/>
    <property type="match status" value="1"/>
</dbReference>
<comment type="caution">
    <text evidence="6">Lacks conserved residue(s) required for the propagation of feature annotation.</text>
</comment>
<feature type="binding site" evidence="6">
    <location>
        <position position="105"/>
    </location>
    <ligand>
        <name>(6S)-NADPHX</name>
        <dbReference type="ChEBI" id="CHEBI:64076"/>
    </ligand>
</feature>
<dbReference type="GO" id="GO:0052855">
    <property type="term" value="F:ADP-dependent NAD(P)H-hydrate dehydratase activity"/>
    <property type="evidence" value="ECO:0007669"/>
    <property type="project" value="UniProtKB-UniRule"/>
</dbReference>
<dbReference type="InterPro" id="IPR000631">
    <property type="entry name" value="CARKD"/>
</dbReference>
<dbReference type="AlphaFoldDB" id="A0A1F7J4L5"/>
<dbReference type="PANTHER" id="PTHR12592">
    <property type="entry name" value="ATP-DEPENDENT (S)-NAD(P)H-HYDRATE DEHYDRATASE FAMILY MEMBER"/>
    <property type="match status" value="1"/>
</dbReference>
<comment type="catalytic activity">
    <reaction evidence="6">
        <text>(6S)-NADHX + ADP = AMP + phosphate + NADH + H(+)</text>
        <dbReference type="Rhea" id="RHEA:32223"/>
        <dbReference type="ChEBI" id="CHEBI:15378"/>
        <dbReference type="ChEBI" id="CHEBI:43474"/>
        <dbReference type="ChEBI" id="CHEBI:57945"/>
        <dbReference type="ChEBI" id="CHEBI:64074"/>
        <dbReference type="ChEBI" id="CHEBI:456215"/>
        <dbReference type="ChEBI" id="CHEBI:456216"/>
        <dbReference type="EC" id="4.2.1.136"/>
    </reaction>
</comment>
<evidence type="ECO:0000256" key="2">
    <source>
        <dbReference type="ARBA" id="ARBA00022840"/>
    </source>
</evidence>
<dbReference type="SUPFAM" id="SSF53613">
    <property type="entry name" value="Ribokinase-like"/>
    <property type="match status" value="1"/>
</dbReference>
<dbReference type="PANTHER" id="PTHR12592:SF0">
    <property type="entry name" value="ATP-DEPENDENT (S)-NAD(P)H-HYDRATE DEHYDRATASE"/>
    <property type="match status" value="1"/>
</dbReference>
<proteinExistence type="inferred from homology"/>
<evidence type="ECO:0000256" key="1">
    <source>
        <dbReference type="ARBA" id="ARBA00022741"/>
    </source>
</evidence>
<comment type="catalytic activity">
    <reaction evidence="6">
        <text>(6S)-NADPHX + ADP = AMP + phosphate + NADPH + H(+)</text>
        <dbReference type="Rhea" id="RHEA:32235"/>
        <dbReference type="ChEBI" id="CHEBI:15378"/>
        <dbReference type="ChEBI" id="CHEBI:43474"/>
        <dbReference type="ChEBI" id="CHEBI:57783"/>
        <dbReference type="ChEBI" id="CHEBI:64076"/>
        <dbReference type="ChEBI" id="CHEBI:456215"/>
        <dbReference type="ChEBI" id="CHEBI:456216"/>
        <dbReference type="EC" id="4.2.1.136"/>
    </reaction>
</comment>
<protein>
    <recommendedName>
        <fullName evidence="6">ADP-dependent (S)-NAD(P)H-hydrate dehydratase</fullName>
        <ecNumber evidence="6">4.2.1.136</ecNumber>
    </recommendedName>
    <alternativeName>
        <fullName evidence="6">ADP-dependent NAD(P)HX dehydratase</fullName>
    </alternativeName>
</protein>
<dbReference type="Gene3D" id="3.40.1190.20">
    <property type="match status" value="1"/>
</dbReference>
<dbReference type="GO" id="GO:0046496">
    <property type="term" value="P:nicotinamide nucleotide metabolic process"/>
    <property type="evidence" value="ECO:0007669"/>
    <property type="project" value="UniProtKB-UniRule"/>
</dbReference>
<evidence type="ECO:0000259" key="7">
    <source>
        <dbReference type="PROSITE" id="PS51383"/>
    </source>
</evidence>
<feature type="domain" description="YjeF C-terminal" evidence="7">
    <location>
        <begin position="10"/>
        <end position="299"/>
    </location>
</feature>
<comment type="cofactor">
    <cofactor evidence="6">
        <name>Mg(2+)</name>
        <dbReference type="ChEBI" id="CHEBI:18420"/>
    </cofactor>
</comment>
<evidence type="ECO:0000256" key="3">
    <source>
        <dbReference type="ARBA" id="ARBA00022857"/>
    </source>
</evidence>
<keyword evidence="4 6" id="KW-0520">NAD</keyword>
<feature type="binding site" evidence="6">
    <location>
        <position position="241"/>
    </location>
    <ligand>
        <name>AMP</name>
        <dbReference type="ChEBI" id="CHEBI:456215"/>
    </ligand>
</feature>
<dbReference type="CDD" id="cd01171">
    <property type="entry name" value="YXKO-related"/>
    <property type="match status" value="1"/>
</dbReference>
<keyword evidence="5 6" id="KW-0456">Lyase</keyword>
<organism evidence="8 9">
    <name type="scientific">Candidatus Roizmanbacteria bacterium RIFCSPLOWO2_01_FULL_40_42</name>
    <dbReference type="NCBI Taxonomy" id="1802066"/>
    <lineage>
        <taxon>Bacteria</taxon>
        <taxon>Candidatus Roizmaniibacteriota</taxon>
    </lineage>
</organism>
<dbReference type="PROSITE" id="PS51383">
    <property type="entry name" value="YJEF_C_3"/>
    <property type="match status" value="1"/>
</dbReference>
<dbReference type="EC" id="4.2.1.136" evidence="6"/>
<keyword evidence="1 6" id="KW-0547">Nucleotide-binding</keyword>
<comment type="caution">
    <text evidence="8">The sequence shown here is derived from an EMBL/GenBank/DDBJ whole genome shotgun (WGS) entry which is preliminary data.</text>
</comment>